<dbReference type="Gene3D" id="3.10.150.10">
    <property type="entry name" value="DNA Polymerase III, subunit A, domain 2"/>
    <property type="match status" value="1"/>
</dbReference>
<evidence type="ECO:0000259" key="11">
    <source>
        <dbReference type="Pfam" id="PF00712"/>
    </source>
</evidence>
<accession>A0A0E3ZI63</accession>
<evidence type="ECO:0000256" key="10">
    <source>
        <dbReference type="PIRNR" id="PIRNR000804"/>
    </source>
</evidence>
<keyword evidence="6 10" id="KW-0548">Nucleotidyltransferase</keyword>
<evidence type="ECO:0000256" key="2">
    <source>
        <dbReference type="ARBA" id="ARBA00010752"/>
    </source>
</evidence>
<dbReference type="EMBL" id="CP009621">
    <property type="protein sequence ID" value="AKD04903.1"/>
    <property type="molecule type" value="Genomic_DNA"/>
</dbReference>
<dbReference type="PATRIC" id="fig|400092.3.peg.4298"/>
<evidence type="ECO:0000256" key="9">
    <source>
        <dbReference type="ARBA" id="ARBA00023125"/>
    </source>
</evidence>
<comment type="subunit">
    <text evidence="10">Forms a ring-shaped head-to-tail homodimer around DNA.</text>
</comment>
<dbReference type="InterPro" id="IPR022637">
    <property type="entry name" value="DNA_polIII_beta_cen"/>
</dbReference>
<evidence type="ECO:0000256" key="6">
    <source>
        <dbReference type="ARBA" id="ARBA00022695"/>
    </source>
</evidence>
<evidence type="ECO:0000313" key="15">
    <source>
        <dbReference type="Proteomes" id="UP000033109"/>
    </source>
</evidence>
<feature type="domain" description="DNA polymerase III beta sliding clamp C-terminal" evidence="13">
    <location>
        <begin position="246"/>
        <end position="363"/>
    </location>
</feature>
<evidence type="ECO:0000256" key="7">
    <source>
        <dbReference type="ARBA" id="ARBA00022705"/>
    </source>
</evidence>
<keyword evidence="15" id="KW-1185">Reference proteome</keyword>
<dbReference type="HOGENOM" id="CLU_038149_4_1_10"/>
<evidence type="ECO:0000259" key="13">
    <source>
        <dbReference type="Pfam" id="PF02768"/>
    </source>
</evidence>
<dbReference type="CDD" id="cd00140">
    <property type="entry name" value="beta_clamp"/>
    <property type="match status" value="1"/>
</dbReference>
<dbReference type="Pfam" id="PF02768">
    <property type="entry name" value="DNA_pol3_beta_3"/>
    <property type="match status" value="1"/>
</dbReference>
<protein>
    <recommendedName>
        <fullName evidence="3 10">Beta sliding clamp</fullName>
    </recommendedName>
</protein>
<dbReference type="GO" id="GO:0006271">
    <property type="term" value="P:DNA strand elongation involved in DNA replication"/>
    <property type="evidence" value="ECO:0007669"/>
    <property type="project" value="TreeGrafter"/>
</dbReference>
<dbReference type="InterPro" id="IPR022635">
    <property type="entry name" value="DNA_polIII_beta_C"/>
</dbReference>
<comment type="function">
    <text evidence="10">Confers DNA tethering and processivity to DNA polymerases and other proteins. Acts as a clamp, forming a ring around DNA (a reaction catalyzed by the clamp-loading complex) which diffuses in an ATP-independent manner freely and bidirectionally along dsDNA. Initially characterized for its ability to contact the catalytic subunit of DNA polymerase III (Pol III), a complex, multichain enzyme responsible for most of the replicative synthesis in bacteria; Pol III exhibits 3'-5' exonuclease proofreading activity. The beta chain is required for initiation of replication as well as for processivity of DNA replication.</text>
</comment>
<evidence type="ECO:0000256" key="4">
    <source>
        <dbReference type="ARBA" id="ARBA00022490"/>
    </source>
</evidence>
<sequence length="374" mass="41903">MKFIVSSSALLKQLSSINGVVTNNPVVPILENFLFEINNSKLTITASDLETSMITELPVEAKENGRIAAPAKILLETLKNLPDQPVTFTIDEETYTIEISSSNGRYKLSGENATDFPRVPVVQGGNAIEIPSNVLSRAINKTIFAVSNDELRPAMTGIFVQLRSESVTFVATDGHRLLRYRRTDVGTDQEASIIIPRKAFTLLKSTLPSEATAVRMEFNQSNAFFSFDNIRMICRLIDERYPDYENVIPVQNPNKLVIDRTDLLSSVKRISIYSNKTTHQIRLKLSGSELQVSAEDLDFSNEANERLTCQYEGEDMEIGFNAKFLMEMLNNIDSDEITFELSTPNRAGLLMPIVNEEAEDVLMLVMPVMLNNYV</sequence>
<dbReference type="KEGG" id="pko:PKOR_19640"/>
<evidence type="ECO:0000259" key="12">
    <source>
        <dbReference type="Pfam" id="PF02767"/>
    </source>
</evidence>
<dbReference type="PANTHER" id="PTHR30478">
    <property type="entry name" value="DNA POLYMERASE III SUBUNIT BETA"/>
    <property type="match status" value="1"/>
</dbReference>
<feature type="domain" description="DNA polymerase III beta sliding clamp N-terminal" evidence="11">
    <location>
        <begin position="1"/>
        <end position="119"/>
    </location>
</feature>
<evidence type="ECO:0000256" key="5">
    <source>
        <dbReference type="ARBA" id="ARBA00022679"/>
    </source>
</evidence>
<dbReference type="Pfam" id="PF02767">
    <property type="entry name" value="DNA_pol3_beta_2"/>
    <property type="match status" value="1"/>
</dbReference>
<dbReference type="Pfam" id="PF00712">
    <property type="entry name" value="DNA_pol3_beta"/>
    <property type="match status" value="1"/>
</dbReference>
<keyword evidence="9" id="KW-0238">DNA-binding</keyword>
<comment type="subcellular location">
    <subcellularLocation>
        <location evidence="1 10">Cytoplasm</location>
    </subcellularLocation>
</comment>
<dbReference type="InterPro" id="IPR001001">
    <property type="entry name" value="DNA_polIII_beta"/>
</dbReference>
<keyword evidence="8 10" id="KW-0239">DNA-directed DNA polymerase</keyword>
<organism evidence="14 15">
    <name type="scientific">Pontibacter korlensis</name>
    <dbReference type="NCBI Taxonomy" id="400092"/>
    <lineage>
        <taxon>Bacteria</taxon>
        <taxon>Pseudomonadati</taxon>
        <taxon>Bacteroidota</taxon>
        <taxon>Cytophagia</taxon>
        <taxon>Cytophagales</taxon>
        <taxon>Hymenobacteraceae</taxon>
        <taxon>Pontibacter</taxon>
    </lineage>
</organism>
<dbReference type="RefSeq" id="WP_046312944.1">
    <property type="nucleotide sequence ID" value="NZ_CBCSCY010000038.1"/>
</dbReference>
<proteinExistence type="inferred from homology"/>
<keyword evidence="4 10" id="KW-0963">Cytoplasm</keyword>
<feature type="domain" description="DNA polymerase III beta sliding clamp central" evidence="12">
    <location>
        <begin position="129"/>
        <end position="243"/>
    </location>
</feature>
<dbReference type="AlphaFoldDB" id="A0A0E3ZI63"/>
<reference evidence="14 15" key="1">
    <citation type="journal article" date="2015" name="Sci. Rep.">
        <title>Unraveling adaptation of Pontibacter korlensis to radiation and infertility in desert through complete genome and comparative transcriptomic analysis.</title>
        <authorList>
            <person name="Dai J."/>
            <person name="Dai W."/>
            <person name="Qiu C."/>
            <person name="Yang Z."/>
            <person name="Zhang Y."/>
            <person name="Zhou M."/>
            <person name="Zhang L."/>
            <person name="Fang C."/>
            <person name="Gao Q."/>
            <person name="Yang Q."/>
            <person name="Li X."/>
            <person name="Wang Z."/>
            <person name="Wang Z."/>
            <person name="Jia Z."/>
            <person name="Chen X."/>
        </authorList>
    </citation>
    <scope>NUCLEOTIDE SEQUENCE [LARGE SCALE GENOMIC DNA]</scope>
    <source>
        <strain evidence="14 15">X14-1T</strain>
    </source>
</reference>
<gene>
    <name evidence="14" type="ORF">PKOR_19640</name>
</gene>
<dbReference type="OrthoDB" id="8421503at2"/>
<dbReference type="PIRSF" id="PIRSF000804">
    <property type="entry name" value="DNA_pol_III_b"/>
    <property type="match status" value="1"/>
</dbReference>
<evidence type="ECO:0000256" key="1">
    <source>
        <dbReference type="ARBA" id="ARBA00004496"/>
    </source>
</evidence>
<dbReference type="InterPro" id="IPR046938">
    <property type="entry name" value="DNA_clamp_sf"/>
</dbReference>
<evidence type="ECO:0000256" key="3">
    <source>
        <dbReference type="ARBA" id="ARBA00021035"/>
    </source>
</evidence>
<dbReference type="STRING" id="400092.PKOR_19640"/>
<dbReference type="GO" id="GO:0008408">
    <property type="term" value="F:3'-5' exonuclease activity"/>
    <property type="evidence" value="ECO:0007669"/>
    <property type="project" value="InterPro"/>
</dbReference>
<dbReference type="GO" id="GO:0003887">
    <property type="term" value="F:DNA-directed DNA polymerase activity"/>
    <property type="evidence" value="ECO:0007669"/>
    <property type="project" value="UniProtKB-UniRule"/>
</dbReference>
<dbReference type="Gene3D" id="3.70.10.10">
    <property type="match status" value="1"/>
</dbReference>
<evidence type="ECO:0000256" key="8">
    <source>
        <dbReference type="ARBA" id="ARBA00022932"/>
    </source>
</evidence>
<dbReference type="NCBIfam" id="TIGR00663">
    <property type="entry name" value="dnan"/>
    <property type="match status" value="1"/>
</dbReference>
<dbReference type="GO" id="GO:0005737">
    <property type="term" value="C:cytoplasm"/>
    <property type="evidence" value="ECO:0007669"/>
    <property type="project" value="UniProtKB-SubCell"/>
</dbReference>
<dbReference type="SMART" id="SM00480">
    <property type="entry name" value="POL3Bc"/>
    <property type="match status" value="1"/>
</dbReference>
<keyword evidence="5 10" id="KW-0808">Transferase</keyword>
<comment type="similarity">
    <text evidence="2 10">Belongs to the beta sliding clamp family.</text>
</comment>
<dbReference type="InterPro" id="IPR022634">
    <property type="entry name" value="DNA_polIII_beta_N"/>
</dbReference>
<dbReference type="GO" id="GO:0009360">
    <property type="term" value="C:DNA polymerase III complex"/>
    <property type="evidence" value="ECO:0007669"/>
    <property type="project" value="InterPro"/>
</dbReference>
<dbReference type="SUPFAM" id="SSF55979">
    <property type="entry name" value="DNA clamp"/>
    <property type="match status" value="3"/>
</dbReference>
<keyword evidence="7 10" id="KW-0235">DNA replication</keyword>
<evidence type="ECO:0000313" key="14">
    <source>
        <dbReference type="EMBL" id="AKD04903.1"/>
    </source>
</evidence>
<dbReference type="PANTHER" id="PTHR30478:SF0">
    <property type="entry name" value="BETA SLIDING CLAMP"/>
    <property type="match status" value="1"/>
</dbReference>
<dbReference type="GO" id="GO:0003677">
    <property type="term" value="F:DNA binding"/>
    <property type="evidence" value="ECO:0007669"/>
    <property type="project" value="UniProtKB-UniRule"/>
</dbReference>
<dbReference type="Proteomes" id="UP000033109">
    <property type="component" value="Chromosome"/>
</dbReference>
<name>A0A0E3ZI63_9BACT</name>